<organism evidence="6 7">
    <name type="scientific">Pichia kluyveri</name>
    <name type="common">Yeast</name>
    <dbReference type="NCBI Taxonomy" id="36015"/>
    <lineage>
        <taxon>Eukaryota</taxon>
        <taxon>Fungi</taxon>
        <taxon>Dikarya</taxon>
        <taxon>Ascomycota</taxon>
        <taxon>Saccharomycotina</taxon>
        <taxon>Pichiomycetes</taxon>
        <taxon>Pichiales</taxon>
        <taxon>Pichiaceae</taxon>
        <taxon>Pichia</taxon>
    </lineage>
</organism>
<evidence type="ECO:0000313" key="6">
    <source>
        <dbReference type="EMBL" id="GMM43471.1"/>
    </source>
</evidence>
<sequence>MTVKYFKGDLFKLTNETTSSPLLLAHSCNCIGIWGGGIAKQFKINYFNSYKLYNKYCQIVSNPNDLLGKSLLLSTDENVIIVCLFTSIIGEENELEIVHNTKLSLIDLYNKLKDPQLIEDKKVRNIIINYNNEINMDISKYIVNMPLINSGIFGVSWGLTEKELIESELNCHVYKL</sequence>
<proteinExistence type="inferred from homology"/>
<dbReference type="InterPro" id="IPR050892">
    <property type="entry name" value="ADP-ribose_metab_enzymes"/>
</dbReference>
<dbReference type="InterPro" id="IPR043472">
    <property type="entry name" value="Macro_dom-like"/>
</dbReference>
<comment type="caution">
    <text evidence="6">The sequence shown here is derived from an EMBL/GenBank/DDBJ whole genome shotgun (WGS) entry which is preliminary data.</text>
</comment>
<evidence type="ECO:0000313" key="7">
    <source>
        <dbReference type="Proteomes" id="UP001378960"/>
    </source>
</evidence>
<evidence type="ECO:0000256" key="4">
    <source>
        <dbReference type="ARBA" id="ARBA00034427"/>
    </source>
</evidence>
<feature type="domain" description="Macro" evidence="5">
    <location>
        <begin position="1"/>
        <end position="176"/>
    </location>
</feature>
<dbReference type="EMBL" id="BTGB01000001">
    <property type="protein sequence ID" value="GMM43471.1"/>
    <property type="molecule type" value="Genomic_DNA"/>
</dbReference>
<dbReference type="SUPFAM" id="SSF52949">
    <property type="entry name" value="Macro domain-like"/>
    <property type="match status" value="1"/>
</dbReference>
<evidence type="ECO:0000256" key="2">
    <source>
        <dbReference type="ARBA" id="ARBA00012983"/>
    </source>
</evidence>
<dbReference type="AlphaFoldDB" id="A0AAV5QW17"/>
<comment type="similarity">
    <text evidence="1">Belongs to the POA1 family.</text>
</comment>
<accession>A0AAV5QW17</accession>
<dbReference type="EC" id="3.1.3.84" evidence="2"/>
<evidence type="ECO:0000256" key="1">
    <source>
        <dbReference type="ARBA" id="ARBA00006575"/>
    </source>
</evidence>
<dbReference type="Pfam" id="PF01661">
    <property type="entry name" value="Macro"/>
    <property type="match status" value="1"/>
</dbReference>
<evidence type="ECO:0000259" key="5">
    <source>
        <dbReference type="PROSITE" id="PS51154"/>
    </source>
</evidence>
<dbReference type="SMART" id="SM00506">
    <property type="entry name" value="A1pp"/>
    <property type="match status" value="1"/>
</dbReference>
<dbReference type="InterPro" id="IPR002589">
    <property type="entry name" value="Macro_dom"/>
</dbReference>
<dbReference type="Gene3D" id="3.40.220.10">
    <property type="entry name" value="Leucine Aminopeptidase, subunit E, domain 1"/>
    <property type="match status" value="1"/>
</dbReference>
<protein>
    <recommendedName>
        <fullName evidence="3">ADP-ribose 1''-phosphate phosphatase</fullName>
        <ecNumber evidence="2">3.1.3.84</ecNumber>
    </recommendedName>
</protein>
<dbReference type="PANTHER" id="PTHR12521:SF0">
    <property type="entry name" value="ADP-RIBOSE GLYCOHYDROLASE OARD1"/>
    <property type="match status" value="1"/>
</dbReference>
<name>A0AAV5QW17_PICKL</name>
<keyword evidence="7" id="KW-1185">Reference proteome</keyword>
<dbReference type="PROSITE" id="PS51154">
    <property type="entry name" value="MACRO"/>
    <property type="match status" value="1"/>
</dbReference>
<comment type="catalytic activity">
    <reaction evidence="4">
        <text>ADP-alpha-D-ribose 1''-phosphate + H2O = ADP-D-ribose + phosphate</text>
        <dbReference type="Rhea" id="RHEA:25029"/>
        <dbReference type="ChEBI" id="CHEBI:15377"/>
        <dbReference type="ChEBI" id="CHEBI:43474"/>
        <dbReference type="ChEBI" id="CHEBI:57967"/>
        <dbReference type="ChEBI" id="CHEBI:58753"/>
        <dbReference type="EC" id="3.1.3.84"/>
    </reaction>
</comment>
<evidence type="ECO:0000256" key="3">
    <source>
        <dbReference type="ARBA" id="ARBA00019744"/>
    </source>
</evidence>
<gene>
    <name evidence="6" type="ORF">DAPK24_000460</name>
</gene>
<reference evidence="6 7" key="1">
    <citation type="journal article" date="2023" name="Elife">
        <title>Identification of key yeast species and microbe-microbe interactions impacting larval growth of Drosophila in the wild.</title>
        <authorList>
            <person name="Mure A."/>
            <person name="Sugiura Y."/>
            <person name="Maeda R."/>
            <person name="Honda K."/>
            <person name="Sakurai N."/>
            <person name="Takahashi Y."/>
            <person name="Watada M."/>
            <person name="Katoh T."/>
            <person name="Gotoh A."/>
            <person name="Gotoh Y."/>
            <person name="Taniguchi I."/>
            <person name="Nakamura K."/>
            <person name="Hayashi T."/>
            <person name="Katayama T."/>
            <person name="Uemura T."/>
            <person name="Hattori Y."/>
        </authorList>
    </citation>
    <scope>NUCLEOTIDE SEQUENCE [LARGE SCALE GENOMIC DNA]</scope>
    <source>
        <strain evidence="6 7">PK-24</strain>
    </source>
</reference>
<dbReference type="Proteomes" id="UP001378960">
    <property type="component" value="Unassembled WGS sequence"/>
</dbReference>
<dbReference type="GO" id="GO:0140291">
    <property type="term" value="P:peptidyl-glutamate ADP-deribosylation"/>
    <property type="evidence" value="ECO:0007669"/>
    <property type="project" value="TreeGrafter"/>
</dbReference>
<dbReference type="PANTHER" id="PTHR12521">
    <property type="entry name" value="PROTEIN C6ORF130"/>
    <property type="match status" value="1"/>
</dbReference>